<keyword evidence="1" id="KW-1133">Transmembrane helix</keyword>
<reference evidence="2 3" key="1">
    <citation type="submission" date="2023-07" db="EMBL/GenBank/DDBJ databases">
        <title>Genomic Encyclopedia of Type Strains, Phase IV (KMG-IV): sequencing the most valuable type-strain genomes for metagenomic binning, comparative biology and taxonomic classification.</title>
        <authorList>
            <person name="Goeker M."/>
        </authorList>
    </citation>
    <scope>NUCLEOTIDE SEQUENCE [LARGE SCALE GENOMIC DNA]</scope>
    <source>
        <strain evidence="2 3">DSM 19154</strain>
    </source>
</reference>
<dbReference type="EMBL" id="JAUSUA010000005">
    <property type="protein sequence ID" value="MDQ0208521.1"/>
    <property type="molecule type" value="Genomic_DNA"/>
</dbReference>
<evidence type="ECO:0000313" key="3">
    <source>
        <dbReference type="Proteomes" id="UP001225034"/>
    </source>
</evidence>
<feature type="transmembrane region" description="Helical" evidence="1">
    <location>
        <begin position="21"/>
        <end position="46"/>
    </location>
</feature>
<keyword evidence="1" id="KW-0812">Transmembrane</keyword>
<proteinExistence type="predicted"/>
<dbReference type="RefSeq" id="WP_306984628.1">
    <property type="nucleotide sequence ID" value="NZ_JAUSUA010000005.1"/>
</dbReference>
<feature type="transmembrane region" description="Helical" evidence="1">
    <location>
        <begin position="197"/>
        <end position="216"/>
    </location>
</feature>
<evidence type="ECO:0008006" key="4">
    <source>
        <dbReference type="Google" id="ProtNLM"/>
    </source>
</evidence>
<evidence type="ECO:0000256" key="1">
    <source>
        <dbReference type="SAM" id="Phobius"/>
    </source>
</evidence>
<feature type="transmembrane region" description="Helical" evidence="1">
    <location>
        <begin position="52"/>
        <end position="72"/>
    </location>
</feature>
<feature type="transmembrane region" description="Helical" evidence="1">
    <location>
        <begin position="154"/>
        <end position="177"/>
    </location>
</feature>
<accession>A0ABT9YKX1</accession>
<keyword evidence="3" id="KW-1185">Reference proteome</keyword>
<name>A0ABT9YKX1_9BACI</name>
<dbReference type="Proteomes" id="UP001225034">
    <property type="component" value="Unassembled WGS sequence"/>
</dbReference>
<feature type="transmembrane region" description="Helical" evidence="1">
    <location>
        <begin position="81"/>
        <end position="107"/>
    </location>
</feature>
<keyword evidence="1" id="KW-0472">Membrane</keyword>
<gene>
    <name evidence="2" type="ORF">J2S05_003332</name>
</gene>
<evidence type="ECO:0000313" key="2">
    <source>
        <dbReference type="EMBL" id="MDQ0208521.1"/>
    </source>
</evidence>
<sequence length="224" mass="25453">MNPKAKLIYKKFNSYYASWAFWFFITMVLVHLLATIFAAVEIWSLFDTSRQATQVFMLILGIMNMGLLSYIVSNGITRRDYFIGITASALLYSFLLTVAAAISTFLLEVLALPALGWQAAVYPDFSFSILLSLFLRYVLFYFIGWFIMAGFYRFHWLIGMLFIGGGILIVSIFDFLVGEENAQMFDFLPVVNLPDLLGIPLIILLIIGTMIAVRSLTKNVRIKI</sequence>
<organism evidence="2 3">
    <name type="scientific">Alkalicoccobacillus murimartini</name>
    <dbReference type="NCBI Taxonomy" id="171685"/>
    <lineage>
        <taxon>Bacteria</taxon>
        <taxon>Bacillati</taxon>
        <taxon>Bacillota</taxon>
        <taxon>Bacilli</taxon>
        <taxon>Bacillales</taxon>
        <taxon>Bacillaceae</taxon>
        <taxon>Alkalicoccobacillus</taxon>
    </lineage>
</organism>
<feature type="transmembrane region" description="Helical" evidence="1">
    <location>
        <begin position="127"/>
        <end position="147"/>
    </location>
</feature>
<protein>
    <recommendedName>
        <fullName evidence="4">ABC transporter permease</fullName>
    </recommendedName>
</protein>
<comment type="caution">
    <text evidence="2">The sequence shown here is derived from an EMBL/GenBank/DDBJ whole genome shotgun (WGS) entry which is preliminary data.</text>
</comment>